<name>A0A9D2RIF7_9FIRM</name>
<feature type="domain" description="Periplasmic binding protein" evidence="5">
    <location>
        <begin position="48"/>
        <end position="300"/>
    </location>
</feature>
<reference evidence="6" key="1">
    <citation type="journal article" date="2021" name="PeerJ">
        <title>Extensive microbial diversity within the chicken gut microbiome revealed by metagenomics and culture.</title>
        <authorList>
            <person name="Gilroy R."/>
            <person name="Ravi A."/>
            <person name="Getino M."/>
            <person name="Pursley I."/>
            <person name="Horton D.L."/>
            <person name="Alikhan N.F."/>
            <person name="Baker D."/>
            <person name="Gharbi K."/>
            <person name="Hall N."/>
            <person name="Watson M."/>
            <person name="Adriaenssens E.M."/>
            <person name="Foster-Nyarko E."/>
            <person name="Jarju S."/>
            <person name="Secka A."/>
            <person name="Antonio M."/>
            <person name="Oren A."/>
            <person name="Chaudhuri R.R."/>
            <person name="La Ragione R."/>
            <person name="Hildebrand F."/>
            <person name="Pallen M.J."/>
        </authorList>
    </citation>
    <scope>NUCLEOTIDE SEQUENCE</scope>
    <source>
        <strain evidence="6">CHK188-4685</strain>
    </source>
</reference>
<reference evidence="6" key="2">
    <citation type="submission" date="2021-04" db="EMBL/GenBank/DDBJ databases">
        <authorList>
            <person name="Gilroy R."/>
        </authorList>
    </citation>
    <scope>NUCLEOTIDE SEQUENCE</scope>
    <source>
        <strain evidence="6">CHK188-4685</strain>
    </source>
</reference>
<feature type="signal peptide" evidence="4">
    <location>
        <begin position="1"/>
        <end position="25"/>
    </location>
</feature>
<dbReference type="Pfam" id="PF13407">
    <property type="entry name" value="Peripla_BP_4"/>
    <property type="match status" value="1"/>
</dbReference>
<dbReference type="SUPFAM" id="SSF53822">
    <property type="entry name" value="Periplasmic binding protein-like I"/>
    <property type="match status" value="1"/>
</dbReference>
<dbReference type="PANTHER" id="PTHR46847:SF1">
    <property type="entry name" value="D-ALLOSE-BINDING PERIPLASMIC PROTEIN-RELATED"/>
    <property type="match status" value="1"/>
</dbReference>
<dbReference type="GO" id="GO:0030313">
    <property type="term" value="C:cell envelope"/>
    <property type="evidence" value="ECO:0007669"/>
    <property type="project" value="UniProtKB-SubCell"/>
</dbReference>
<evidence type="ECO:0000259" key="5">
    <source>
        <dbReference type="Pfam" id="PF13407"/>
    </source>
</evidence>
<evidence type="ECO:0000256" key="3">
    <source>
        <dbReference type="ARBA" id="ARBA00022729"/>
    </source>
</evidence>
<accession>A0A9D2RIF7</accession>
<evidence type="ECO:0000256" key="4">
    <source>
        <dbReference type="SAM" id="SignalP"/>
    </source>
</evidence>
<dbReference type="AlphaFoldDB" id="A0A9D2RIF7"/>
<keyword evidence="3 4" id="KW-0732">Signal</keyword>
<protein>
    <submittedName>
        <fullName evidence="6">Sugar ABC transporter substrate-binding protein</fullName>
    </submittedName>
</protein>
<dbReference type="CDD" id="cd01536">
    <property type="entry name" value="PBP1_ABC_sugar_binding-like"/>
    <property type="match status" value="1"/>
</dbReference>
<dbReference type="Gene3D" id="3.40.50.2300">
    <property type="match status" value="2"/>
</dbReference>
<evidence type="ECO:0000313" key="6">
    <source>
        <dbReference type="EMBL" id="HJB06274.1"/>
    </source>
</evidence>
<feature type="chain" id="PRO_5038691667" evidence="4">
    <location>
        <begin position="26"/>
        <end position="337"/>
    </location>
</feature>
<organism evidence="6 7">
    <name type="scientific">Candidatus Enterocloster faecavium</name>
    <dbReference type="NCBI Taxonomy" id="2838560"/>
    <lineage>
        <taxon>Bacteria</taxon>
        <taxon>Bacillati</taxon>
        <taxon>Bacillota</taxon>
        <taxon>Clostridia</taxon>
        <taxon>Lachnospirales</taxon>
        <taxon>Lachnospiraceae</taxon>
        <taxon>Enterocloster</taxon>
    </lineage>
</organism>
<comment type="subcellular location">
    <subcellularLocation>
        <location evidence="1">Cell envelope</location>
    </subcellularLocation>
</comment>
<gene>
    <name evidence="6" type="ORF">H9716_00185</name>
</gene>
<dbReference type="InterPro" id="IPR028082">
    <property type="entry name" value="Peripla_BP_I"/>
</dbReference>
<evidence type="ECO:0000256" key="2">
    <source>
        <dbReference type="ARBA" id="ARBA00007639"/>
    </source>
</evidence>
<dbReference type="Proteomes" id="UP000886804">
    <property type="component" value="Unassembled WGS sequence"/>
</dbReference>
<comment type="caution">
    <text evidence="6">The sequence shown here is derived from an EMBL/GenBank/DDBJ whole genome shotgun (WGS) entry which is preliminary data.</text>
</comment>
<dbReference type="PANTHER" id="PTHR46847">
    <property type="entry name" value="D-ALLOSE-BINDING PERIPLASMIC PROTEIN-RELATED"/>
    <property type="match status" value="1"/>
</dbReference>
<dbReference type="EMBL" id="DWYS01000001">
    <property type="protein sequence ID" value="HJB06274.1"/>
    <property type="molecule type" value="Genomic_DNA"/>
</dbReference>
<dbReference type="PROSITE" id="PS51257">
    <property type="entry name" value="PROKAR_LIPOPROTEIN"/>
    <property type="match status" value="1"/>
</dbReference>
<evidence type="ECO:0000256" key="1">
    <source>
        <dbReference type="ARBA" id="ARBA00004196"/>
    </source>
</evidence>
<proteinExistence type="inferred from homology"/>
<comment type="similarity">
    <text evidence="2">Belongs to the bacterial solute-binding protein 2 family.</text>
</comment>
<dbReference type="InterPro" id="IPR025997">
    <property type="entry name" value="SBP_2_dom"/>
</dbReference>
<sequence length="337" mass="36850">MKKFLTVGLTIALMAGSICGCSGNAAEESAVSEEASEQATETSPKVMIIAKNLADPYSTWLMNMCEKYMEENWPEAEYVVLDQQGDPANTESFYNQAILDGYGIVVLQKVSGSQDTDALLQDFASEGVRSVVINNEVSDGVSMNVFYPEYEMGSMVAAYAAKKLPENAKVCILKSTPSLFSSEERAQAYVDMIENERPDVEILDTQNCEGWSKDTAINIMSDWCQRFEQIDAVLSANDGMVLGAIEAAKADGRDVQTMQFYGIDGLADGCLSIEAGEETGSVLQDADEMAEATVELAKQLYADPDMEAVKMELEPVLITEDNIETFIEMHKENGVIQ</sequence>
<evidence type="ECO:0000313" key="7">
    <source>
        <dbReference type="Proteomes" id="UP000886804"/>
    </source>
</evidence>
<dbReference type="GO" id="GO:0030246">
    <property type="term" value="F:carbohydrate binding"/>
    <property type="evidence" value="ECO:0007669"/>
    <property type="project" value="UniProtKB-ARBA"/>
</dbReference>